<reference evidence="1 2" key="1">
    <citation type="submission" date="2018-03" db="EMBL/GenBank/DDBJ databases">
        <title>Genomic Encyclopedia of Archaeal and Bacterial Type Strains, Phase II (KMG-II): from individual species to whole genera.</title>
        <authorList>
            <person name="Goeker M."/>
        </authorList>
    </citation>
    <scope>NUCLEOTIDE SEQUENCE [LARGE SCALE GENOMIC DNA]</scope>
    <source>
        <strain evidence="1 2">ATCC BAA-1496</strain>
    </source>
</reference>
<comment type="caution">
    <text evidence="1">The sequence shown here is derived from an EMBL/GenBank/DDBJ whole genome shotgun (WGS) entry which is preliminary data.</text>
</comment>
<dbReference type="GO" id="GO:0016874">
    <property type="term" value="F:ligase activity"/>
    <property type="evidence" value="ECO:0007669"/>
    <property type="project" value="UniProtKB-KW"/>
</dbReference>
<dbReference type="InterPro" id="IPR050580">
    <property type="entry name" value="2H_phosphoesterase_YjcG-like"/>
</dbReference>
<dbReference type="PANTHER" id="PTHR40037">
    <property type="entry name" value="PHOSPHOESTERASE YJCG-RELATED"/>
    <property type="match status" value="1"/>
</dbReference>
<sequence>MPTHGVAITIPEPWGSTLQDARERFGDPMARFIPPHVTLLPPTEIDEAALGEFESHLDEVARAHSPFQMTLSGTGTFRPLSPVVFVQVSAGISQCELLETAVRSGPVTRELEFNYHPHVTVAHHLPEERLDVAYAELADFRCSFEVASFELFHQSDDGMWRPLTPFVLGA</sequence>
<dbReference type="Gene3D" id="3.90.1140.10">
    <property type="entry name" value="Cyclic phosphodiesterase"/>
    <property type="match status" value="1"/>
</dbReference>
<proteinExistence type="predicted"/>
<dbReference type="SUPFAM" id="SSF55144">
    <property type="entry name" value="LigT-like"/>
    <property type="match status" value="1"/>
</dbReference>
<organism evidence="1 2">
    <name type="scientific">Knoellia remsis</name>
    <dbReference type="NCBI Taxonomy" id="407159"/>
    <lineage>
        <taxon>Bacteria</taxon>
        <taxon>Bacillati</taxon>
        <taxon>Actinomycetota</taxon>
        <taxon>Actinomycetes</taxon>
        <taxon>Micrococcales</taxon>
        <taxon>Intrasporangiaceae</taxon>
        <taxon>Knoellia</taxon>
    </lineage>
</organism>
<evidence type="ECO:0000313" key="1">
    <source>
        <dbReference type="EMBL" id="PRY60121.1"/>
    </source>
</evidence>
<dbReference type="PANTHER" id="PTHR40037:SF1">
    <property type="entry name" value="PHOSPHOESTERASE SAOUHSC_00951-RELATED"/>
    <property type="match status" value="1"/>
</dbReference>
<dbReference type="Pfam" id="PF13563">
    <property type="entry name" value="2_5_RNA_ligase2"/>
    <property type="match status" value="1"/>
</dbReference>
<dbReference type="AlphaFoldDB" id="A0A2T0UQB8"/>
<dbReference type="EMBL" id="PVTI01000008">
    <property type="protein sequence ID" value="PRY60121.1"/>
    <property type="molecule type" value="Genomic_DNA"/>
</dbReference>
<accession>A0A2T0UQB8</accession>
<keyword evidence="2" id="KW-1185">Reference proteome</keyword>
<dbReference type="OrthoDB" id="358773at2"/>
<evidence type="ECO:0000313" key="2">
    <source>
        <dbReference type="Proteomes" id="UP000237822"/>
    </source>
</evidence>
<name>A0A2T0UQB8_9MICO</name>
<gene>
    <name evidence="1" type="ORF">BCF74_10867</name>
</gene>
<protein>
    <submittedName>
        <fullName evidence="1">2'-5' RNA ligase</fullName>
    </submittedName>
</protein>
<keyword evidence="1" id="KW-0436">Ligase</keyword>
<dbReference type="Proteomes" id="UP000237822">
    <property type="component" value="Unassembled WGS sequence"/>
</dbReference>
<dbReference type="InterPro" id="IPR009097">
    <property type="entry name" value="Cyclic_Pdiesterase"/>
</dbReference>